<name>A0A819LJZ1_9BILA</name>
<reference evidence="2" key="1">
    <citation type="submission" date="2021-02" db="EMBL/GenBank/DDBJ databases">
        <authorList>
            <person name="Nowell W R."/>
        </authorList>
    </citation>
    <scope>NUCLEOTIDE SEQUENCE</scope>
</reference>
<accession>A0A819LJZ1</accession>
<evidence type="ECO:0000259" key="1">
    <source>
        <dbReference type="Pfam" id="PF11563"/>
    </source>
</evidence>
<protein>
    <recommendedName>
        <fullName evidence="1">Globin-sensor domain-containing protein</fullName>
    </recommendedName>
</protein>
<organism evidence="2 3">
    <name type="scientific">Rotaria sordida</name>
    <dbReference type="NCBI Taxonomy" id="392033"/>
    <lineage>
        <taxon>Eukaryota</taxon>
        <taxon>Metazoa</taxon>
        <taxon>Spiralia</taxon>
        <taxon>Gnathifera</taxon>
        <taxon>Rotifera</taxon>
        <taxon>Eurotatoria</taxon>
        <taxon>Bdelloidea</taxon>
        <taxon>Philodinida</taxon>
        <taxon>Philodinidae</taxon>
        <taxon>Rotaria</taxon>
    </lineage>
</organism>
<proteinExistence type="predicted"/>
<dbReference type="Proteomes" id="UP000663823">
    <property type="component" value="Unassembled WGS sequence"/>
</dbReference>
<evidence type="ECO:0000313" key="3">
    <source>
        <dbReference type="Proteomes" id="UP000663823"/>
    </source>
</evidence>
<dbReference type="InterPro" id="IPR044398">
    <property type="entry name" value="Globin-sensor_dom"/>
</dbReference>
<gene>
    <name evidence="2" type="ORF">OTI717_LOCUS27196</name>
</gene>
<dbReference type="Gene3D" id="1.10.490.10">
    <property type="entry name" value="Globins"/>
    <property type="match status" value="1"/>
</dbReference>
<feature type="domain" description="Globin-sensor" evidence="1">
    <location>
        <begin position="18"/>
        <end position="194"/>
    </location>
</feature>
<dbReference type="PANTHER" id="PTHR42071:SF1">
    <property type="entry name" value="GLOBIN-SENSOR DOMAIN-CONTAINING PROTEIN"/>
    <property type="match status" value="1"/>
</dbReference>
<dbReference type="Pfam" id="PF11563">
    <property type="entry name" value="Protoglobin"/>
    <property type="match status" value="1"/>
</dbReference>
<dbReference type="InterPro" id="IPR012292">
    <property type="entry name" value="Globin/Proto"/>
</dbReference>
<dbReference type="PANTHER" id="PTHR42071">
    <property type="entry name" value="PROTOGLOBIN DOMAIN-CONTAINING PROTEIN"/>
    <property type="match status" value="1"/>
</dbReference>
<dbReference type="GO" id="GO:0020037">
    <property type="term" value="F:heme binding"/>
    <property type="evidence" value="ECO:0007669"/>
    <property type="project" value="InterPro"/>
</dbReference>
<dbReference type="GO" id="GO:0019825">
    <property type="term" value="F:oxygen binding"/>
    <property type="evidence" value="ECO:0007669"/>
    <property type="project" value="InterPro"/>
</dbReference>
<comment type="caution">
    <text evidence="2">The sequence shown here is derived from an EMBL/GenBank/DDBJ whole genome shotgun (WGS) entry which is preliminary data.</text>
</comment>
<evidence type="ECO:0000313" key="2">
    <source>
        <dbReference type="EMBL" id="CAF3966487.1"/>
    </source>
</evidence>
<sequence>IEMAEHIDKNRLNNNLRYRFDYISKFLNFTKDDIGLLNTLAPIIFPRIPFIVETIYKKLYSFDITKQYFLMRNDDFDSFSSNDETNVSVISAQTDFRKDMLSVYLKRIFIQTEWNDLFLQYLSQIGEIHTESDHTESTNVDYIHINNLLGYLEHILIDIIWNTDNLDKNKKSSGIRAINKFFWIQNDFFTMHYGISLKQDSIPNNPSKKQAHCSFK</sequence>
<feature type="non-terminal residue" evidence="2">
    <location>
        <position position="1"/>
    </location>
</feature>
<dbReference type="AlphaFoldDB" id="A0A819LJZ1"/>
<dbReference type="EMBL" id="CAJOAX010005977">
    <property type="protein sequence ID" value="CAF3966487.1"/>
    <property type="molecule type" value="Genomic_DNA"/>
</dbReference>